<proteinExistence type="predicted"/>
<dbReference type="RefSeq" id="WP_161479769.1">
    <property type="nucleotide sequence ID" value="NZ_WXEW01000003.1"/>
</dbReference>
<accession>A0A7C9J2F9</accession>
<gene>
    <name evidence="2" type="ORF">GT755_11900</name>
</gene>
<organism evidence="2 3">
    <name type="scientific">Herbidospora solisilvae</name>
    <dbReference type="NCBI Taxonomy" id="2696284"/>
    <lineage>
        <taxon>Bacteria</taxon>
        <taxon>Bacillati</taxon>
        <taxon>Actinomycetota</taxon>
        <taxon>Actinomycetes</taxon>
        <taxon>Streptosporangiales</taxon>
        <taxon>Streptosporangiaceae</taxon>
        <taxon>Herbidospora</taxon>
    </lineage>
</organism>
<reference evidence="2 3" key="1">
    <citation type="submission" date="2020-01" db="EMBL/GenBank/DDBJ databases">
        <title>Herbidospora sp. NEAU-GS84 nov., a novel actinomycete isolated from soil.</title>
        <authorList>
            <person name="Han L."/>
        </authorList>
    </citation>
    <scope>NUCLEOTIDE SEQUENCE [LARGE SCALE GENOMIC DNA]</scope>
    <source>
        <strain evidence="2 3">NEAU-GS84</strain>
    </source>
</reference>
<dbReference type="AlphaFoldDB" id="A0A7C9J2F9"/>
<feature type="transmembrane region" description="Helical" evidence="1">
    <location>
        <begin position="131"/>
        <end position="150"/>
    </location>
</feature>
<protein>
    <submittedName>
        <fullName evidence="2">Uncharacterized protein</fullName>
    </submittedName>
</protein>
<comment type="caution">
    <text evidence="2">The sequence shown here is derived from an EMBL/GenBank/DDBJ whole genome shotgun (WGS) entry which is preliminary data.</text>
</comment>
<keyword evidence="3" id="KW-1185">Reference proteome</keyword>
<evidence type="ECO:0000256" key="1">
    <source>
        <dbReference type="SAM" id="Phobius"/>
    </source>
</evidence>
<keyword evidence="1" id="KW-1133">Transmembrane helix</keyword>
<evidence type="ECO:0000313" key="3">
    <source>
        <dbReference type="Proteomes" id="UP000479526"/>
    </source>
</evidence>
<feature type="transmembrane region" description="Helical" evidence="1">
    <location>
        <begin position="57"/>
        <end position="79"/>
    </location>
</feature>
<dbReference type="Proteomes" id="UP000479526">
    <property type="component" value="Unassembled WGS sequence"/>
</dbReference>
<sequence length="187" mass="21064">MRRLRISLVGWWSDNPWIDYILAATILAFHLLVVNRYKRGDFLSWITLDQRLGVYETGATVISVLGGLSAIAATVYMAATGQRARKARLHFAEELRRNWTYLLVNVGASALICLCAQALDNNHDPHSMRFSFEYAILLAIFSFSRLVWLFDSVMAISNMDAAEISVTEAPPLNPVWKSKLKRDSLSG</sequence>
<evidence type="ECO:0000313" key="2">
    <source>
        <dbReference type="EMBL" id="NAS22385.1"/>
    </source>
</evidence>
<keyword evidence="1" id="KW-0472">Membrane</keyword>
<feature type="transmembrane region" description="Helical" evidence="1">
    <location>
        <begin position="20"/>
        <end position="37"/>
    </location>
</feature>
<feature type="transmembrane region" description="Helical" evidence="1">
    <location>
        <begin position="99"/>
        <end position="119"/>
    </location>
</feature>
<dbReference type="EMBL" id="WXEW01000003">
    <property type="protein sequence ID" value="NAS22385.1"/>
    <property type="molecule type" value="Genomic_DNA"/>
</dbReference>
<name>A0A7C9J2F9_9ACTN</name>
<keyword evidence="1" id="KW-0812">Transmembrane</keyword>